<dbReference type="GO" id="GO:0008483">
    <property type="term" value="F:transaminase activity"/>
    <property type="evidence" value="ECO:0007669"/>
    <property type="project" value="InterPro"/>
</dbReference>
<evidence type="ECO:0000256" key="1">
    <source>
        <dbReference type="ARBA" id="ARBA00008954"/>
    </source>
</evidence>
<evidence type="ECO:0000256" key="2">
    <source>
        <dbReference type="ARBA" id="ARBA00022898"/>
    </source>
</evidence>
<proteinExistence type="inferred from homology"/>
<evidence type="ECO:0000256" key="3">
    <source>
        <dbReference type="RuleBase" id="RU003560"/>
    </source>
</evidence>
<dbReference type="Gene3D" id="3.90.1150.10">
    <property type="entry name" value="Aspartate Aminotransferase, domain 1"/>
    <property type="match status" value="1"/>
</dbReference>
<keyword evidence="2 3" id="KW-0663">Pyridoxal phosphate</keyword>
<dbReference type="PANTHER" id="PTHR45688">
    <property type="match status" value="1"/>
</dbReference>
<dbReference type="InterPro" id="IPR015422">
    <property type="entry name" value="PyrdxlP-dep_Trfase_small"/>
</dbReference>
<dbReference type="EMBL" id="CAACVG010007460">
    <property type="protein sequence ID" value="VEN45546.1"/>
    <property type="molecule type" value="Genomic_DNA"/>
</dbReference>
<dbReference type="SUPFAM" id="SSF53383">
    <property type="entry name" value="PLP-dependent transferases"/>
    <property type="match status" value="1"/>
</dbReference>
<evidence type="ECO:0000313" key="5">
    <source>
        <dbReference type="Proteomes" id="UP000410492"/>
    </source>
</evidence>
<dbReference type="GO" id="GO:0030170">
    <property type="term" value="F:pyridoxal phosphate binding"/>
    <property type="evidence" value="ECO:0007669"/>
    <property type="project" value="InterPro"/>
</dbReference>
<dbReference type="CDD" id="cd00610">
    <property type="entry name" value="OAT_like"/>
    <property type="match status" value="1"/>
</dbReference>
<reference evidence="4 5" key="1">
    <citation type="submission" date="2019-01" db="EMBL/GenBank/DDBJ databases">
        <authorList>
            <person name="Sayadi A."/>
        </authorList>
    </citation>
    <scope>NUCLEOTIDE SEQUENCE [LARGE SCALE GENOMIC DNA]</scope>
</reference>
<gene>
    <name evidence="4" type="ORF">CALMAC_LOCUS7965</name>
</gene>
<dbReference type="InterPro" id="IPR005814">
    <property type="entry name" value="Aminotrans_3"/>
</dbReference>
<dbReference type="OrthoDB" id="10261433at2759"/>
<evidence type="ECO:0008006" key="6">
    <source>
        <dbReference type="Google" id="ProtNLM"/>
    </source>
</evidence>
<dbReference type="PIRSF" id="PIRSF000521">
    <property type="entry name" value="Transaminase_4ab_Lys_Orn"/>
    <property type="match status" value="1"/>
</dbReference>
<comment type="similarity">
    <text evidence="1 3">Belongs to the class-III pyridoxal-phosphate-dependent aminotransferase family.</text>
</comment>
<dbReference type="Proteomes" id="UP000410492">
    <property type="component" value="Unassembled WGS sequence"/>
</dbReference>
<dbReference type="PANTHER" id="PTHR45688:SF13">
    <property type="entry name" value="ALANINE--GLYOXYLATE AMINOTRANSFERASE 2-LIKE"/>
    <property type="match status" value="1"/>
</dbReference>
<accession>A0A653CCU6</accession>
<keyword evidence="5" id="KW-1185">Reference proteome</keyword>
<dbReference type="Pfam" id="PF00202">
    <property type="entry name" value="Aminotran_3"/>
    <property type="match status" value="1"/>
</dbReference>
<dbReference type="AlphaFoldDB" id="A0A653CCU6"/>
<dbReference type="InterPro" id="IPR015424">
    <property type="entry name" value="PyrdxlP-dep_Trfase"/>
</dbReference>
<dbReference type="InterPro" id="IPR015421">
    <property type="entry name" value="PyrdxlP-dep_Trfase_major"/>
</dbReference>
<protein>
    <recommendedName>
        <fullName evidence="6">Alanine--glyoxylate aminotransferase 2-like</fullName>
    </recommendedName>
</protein>
<dbReference type="PROSITE" id="PS00600">
    <property type="entry name" value="AA_TRANSFER_CLASS_3"/>
    <property type="match status" value="1"/>
</dbReference>
<sequence length="476" mass="52997">MQDLTKQETIALREKYIGQSCQLFFRDNPLKIVKGKGQYLYDENGDQYLDCINNVAHVGHCHPDVVEAGCAQMAELNTNSRFLHDNIVLCAKRIVSTMPRGLSVCFFVNSGSEANDLALRLAQIHTGRKDVIALEHAYHGHLTSLIEISHYKFNLPGGIGKKDHVHVASIPDPYRGKYRNDKYGDEELGELYAEEVRQICENAKNTNGGGISAFIAESMISCGGQVIPPKNYFQQVYKHVRAAGGVCIADEVQVGFGRVGRHWWAFEDYNVRPDIVTMGKPMGNGHPIAAVVTTPEIAASFLGTGVEYFNTYGGNPVSCAIANAVFDTIERENLRERAITVGEYLLDCCQQLAKKHHFVGDVRGAGLFVGLDIVEDRLSRRPNRPCAEYVRQRLREAHILISLDGPESNIIKLKPPMVFSKENVNEVVAALDSVLEEYKHKIDSDPFETPASAEGRSNIKKLRPHKSVFEKLIKSM</sequence>
<dbReference type="GO" id="GO:0005739">
    <property type="term" value="C:mitochondrion"/>
    <property type="evidence" value="ECO:0007669"/>
    <property type="project" value="TreeGrafter"/>
</dbReference>
<dbReference type="Gene3D" id="3.40.640.10">
    <property type="entry name" value="Type I PLP-dependent aspartate aminotransferase-like (Major domain)"/>
    <property type="match status" value="1"/>
</dbReference>
<organism evidence="4 5">
    <name type="scientific">Callosobruchus maculatus</name>
    <name type="common">Southern cowpea weevil</name>
    <name type="synonym">Pulse bruchid</name>
    <dbReference type="NCBI Taxonomy" id="64391"/>
    <lineage>
        <taxon>Eukaryota</taxon>
        <taxon>Metazoa</taxon>
        <taxon>Ecdysozoa</taxon>
        <taxon>Arthropoda</taxon>
        <taxon>Hexapoda</taxon>
        <taxon>Insecta</taxon>
        <taxon>Pterygota</taxon>
        <taxon>Neoptera</taxon>
        <taxon>Endopterygota</taxon>
        <taxon>Coleoptera</taxon>
        <taxon>Polyphaga</taxon>
        <taxon>Cucujiformia</taxon>
        <taxon>Chrysomeloidea</taxon>
        <taxon>Chrysomelidae</taxon>
        <taxon>Bruchinae</taxon>
        <taxon>Bruchini</taxon>
        <taxon>Callosobruchus</taxon>
    </lineage>
</organism>
<name>A0A653CCU6_CALMS</name>
<evidence type="ECO:0000313" key="4">
    <source>
        <dbReference type="EMBL" id="VEN45546.1"/>
    </source>
</evidence>
<dbReference type="InterPro" id="IPR049704">
    <property type="entry name" value="Aminotrans_3_PPA_site"/>
</dbReference>